<evidence type="ECO:0000256" key="10">
    <source>
        <dbReference type="ARBA" id="ARBA00049360"/>
    </source>
</evidence>
<dbReference type="Proteomes" id="UP000199708">
    <property type="component" value="Unassembled WGS sequence"/>
</dbReference>
<sequence length="228" mass="25542">MIKLIKASKQYDNGIWAVKDVSLEIEKGEFVYLVGPSGSGKSTLMKLLNRQEKVTNGQVIVDQFLAHDLPEKKVHLLRRQVGVVFQDFKLLNQYTVAENIAYALEVTGESKKKINKRVLEVLEIVGLKSKMHQLPSELSGGEQQRVSIARALANRPKILVADEPTGNLDPTSAVIILRALEKVNRSGVTILMGTHNDNIVNSHPHRILQMHQGKLVRDIQRGVRNEMD</sequence>
<dbReference type="RefSeq" id="WP_090289712.1">
    <property type="nucleotide sequence ID" value="NZ_FNCK01000004.1"/>
</dbReference>
<evidence type="ECO:0000256" key="6">
    <source>
        <dbReference type="ARBA" id="ARBA00022741"/>
    </source>
</evidence>
<keyword evidence="8 12" id="KW-0472">Membrane</keyword>
<dbReference type="GO" id="GO:0005524">
    <property type="term" value="F:ATP binding"/>
    <property type="evidence" value="ECO:0007669"/>
    <property type="project" value="UniProtKB-UniRule"/>
</dbReference>
<dbReference type="NCBIfam" id="TIGR02673">
    <property type="entry name" value="FtsE"/>
    <property type="match status" value="1"/>
</dbReference>
<comment type="subunit">
    <text evidence="12">Homodimer. Forms a membrane-associated complex with FtsX.</text>
</comment>
<gene>
    <name evidence="12" type="primary">ftsE</name>
    <name evidence="14" type="ORF">SAMN05421791_10417</name>
</gene>
<comment type="subcellular location">
    <subcellularLocation>
        <location evidence="12">Cell membrane</location>
        <topology evidence="12">Peripheral membrane protein</topology>
        <orientation evidence="12">Cytoplasmic side</orientation>
    </subcellularLocation>
</comment>
<keyword evidence="5 12" id="KW-0132">Cell division</keyword>
<dbReference type="SMART" id="SM00382">
    <property type="entry name" value="AAA"/>
    <property type="match status" value="1"/>
</dbReference>
<evidence type="ECO:0000256" key="8">
    <source>
        <dbReference type="ARBA" id="ARBA00023136"/>
    </source>
</evidence>
<keyword evidence="4 12" id="KW-1003">Cell membrane</keyword>
<dbReference type="GO" id="GO:0051301">
    <property type="term" value="P:cell division"/>
    <property type="evidence" value="ECO:0007669"/>
    <property type="project" value="UniProtKB-UniRule"/>
</dbReference>
<dbReference type="EMBL" id="FNCK01000004">
    <property type="protein sequence ID" value="SDG22099.1"/>
    <property type="molecule type" value="Genomic_DNA"/>
</dbReference>
<accession>A0A1G7SI53</accession>
<comment type="similarity">
    <text evidence="1 12">Belongs to the ABC transporter superfamily.</text>
</comment>
<evidence type="ECO:0000256" key="9">
    <source>
        <dbReference type="ARBA" id="ARBA00023306"/>
    </source>
</evidence>
<proteinExistence type="inferred from homology"/>
<name>A0A1G7SI53_9LACT</name>
<comment type="catalytic activity">
    <reaction evidence="10">
        <text>ATP + H2O = ADP + phosphate + H(+)</text>
        <dbReference type="Rhea" id="RHEA:13065"/>
        <dbReference type="ChEBI" id="CHEBI:15377"/>
        <dbReference type="ChEBI" id="CHEBI:15378"/>
        <dbReference type="ChEBI" id="CHEBI:30616"/>
        <dbReference type="ChEBI" id="CHEBI:43474"/>
        <dbReference type="ChEBI" id="CHEBI:456216"/>
    </reaction>
</comment>
<evidence type="ECO:0000256" key="11">
    <source>
        <dbReference type="ARBA" id="ARBA00055994"/>
    </source>
</evidence>
<organism evidence="14 15">
    <name type="scientific">Facklamia miroungae</name>
    <dbReference type="NCBI Taxonomy" id="120956"/>
    <lineage>
        <taxon>Bacteria</taxon>
        <taxon>Bacillati</taxon>
        <taxon>Bacillota</taxon>
        <taxon>Bacilli</taxon>
        <taxon>Lactobacillales</taxon>
        <taxon>Aerococcaceae</taxon>
        <taxon>Facklamia</taxon>
    </lineage>
</organism>
<dbReference type="PROSITE" id="PS50893">
    <property type="entry name" value="ABC_TRANSPORTER_2"/>
    <property type="match status" value="1"/>
</dbReference>
<keyword evidence="9 12" id="KW-0131">Cell cycle</keyword>
<evidence type="ECO:0000256" key="7">
    <source>
        <dbReference type="ARBA" id="ARBA00022840"/>
    </source>
</evidence>
<keyword evidence="3" id="KW-0813">Transport</keyword>
<dbReference type="STRING" id="120956.SAMN05421791_10417"/>
<keyword evidence="6 12" id="KW-0547">Nucleotide-binding</keyword>
<evidence type="ECO:0000259" key="13">
    <source>
        <dbReference type="PROSITE" id="PS50893"/>
    </source>
</evidence>
<dbReference type="FunFam" id="3.40.50.300:FF:000056">
    <property type="entry name" value="Cell division ATP-binding protein FtsE"/>
    <property type="match status" value="1"/>
</dbReference>
<dbReference type="Pfam" id="PF00005">
    <property type="entry name" value="ABC_tran"/>
    <property type="match status" value="1"/>
</dbReference>
<dbReference type="InterPro" id="IPR003439">
    <property type="entry name" value="ABC_transporter-like_ATP-bd"/>
</dbReference>
<dbReference type="InterPro" id="IPR017871">
    <property type="entry name" value="ABC_transporter-like_CS"/>
</dbReference>
<evidence type="ECO:0000256" key="2">
    <source>
        <dbReference type="ARBA" id="ARBA00020019"/>
    </source>
</evidence>
<dbReference type="InterPro" id="IPR015854">
    <property type="entry name" value="ABC_transpr_LolD-like"/>
</dbReference>
<evidence type="ECO:0000256" key="5">
    <source>
        <dbReference type="ARBA" id="ARBA00022618"/>
    </source>
</evidence>
<evidence type="ECO:0000313" key="14">
    <source>
        <dbReference type="EMBL" id="SDG22099.1"/>
    </source>
</evidence>
<dbReference type="PROSITE" id="PS00211">
    <property type="entry name" value="ABC_TRANSPORTER_1"/>
    <property type="match status" value="1"/>
</dbReference>
<dbReference type="PANTHER" id="PTHR24220:SF470">
    <property type="entry name" value="CELL DIVISION ATP-BINDING PROTEIN FTSE"/>
    <property type="match status" value="1"/>
</dbReference>
<feature type="domain" description="ABC transporter" evidence="13">
    <location>
        <begin position="2"/>
        <end position="227"/>
    </location>
</feature>
<comment type="function">
    <text evidence="11">Part of the ABC transporter FtsEX involved in cellular division. Has ATPase activity. Essential for cell division and viability.</text>
</comment>
<dbReference type="GO" id="GO:0016887">
    <property type="term" value="F:ATP hydrolysis activity"/>
    <property type="evidence" value="ECO:0007669"/>
    <property type="project" value="InterPro"/>
</dbReference>
<dbReference type="OrthoDB" id="9791546at2"/>
<evidence type="ECO:0000256" key="12">
    <source>
        <dbReference type="RuleBase" id="RU365094"/>
    </source>
</evidence>
<dbReference type="InterPro" id="IPR027417">
    <property type="entry name" value="P-loop_NTPase"/>
</dbReference>
<dbReference type="PANTHER" id="PTHR24220">
    <property type="entry name" value="IMPORT ATP-BINDING PROTEIN"/>
    <property type="match status" value="1"/>
</dbReference>
<dbReference type="GO" id="GO:0005886">
    <property type="term" value="C:plasma membrane"/>
    <property type="evidence" value="ECO:0007669"/>
    <property type="project" value="UniProtKB-SubCell"/>
</dbReference>
<reference evidence="14 15" key="1">
    <citation type="submission" date="2016-10" db="EMBL/GenBank/DDBJ databases">
        <authorList>
            <person name="de Groot N.N."/>
        </authorList>
    </citation>
    <scope>NUCLEOTIDE SEQUENCE [LARGE SCALE GENOMIC DNA]</scope>
    <source>
        <strain evidence="14 15">ATCC BAA-466</strain>
    </source>
</reference>
<keyword evidence="15" id="KW-1185">Reference proteome</keyword>
<dbReference type="Gene3D" id="3.40.50.300">
    <property type="entry name" value="P-loop containing nucleotide triphosphate hydrolases"/>
    <property type="match status" value="1"/>
</dbReference>
<evidence type="ECO:0000256" key="4">
    <source>
        <dbReference type="ARBA" id="ARBA00022475"/>
    </source>
</evidence>
<keyword evidence="7 12" id="KW-0067">ATP-binding</keyword>
<protein>
    <recommendedName>
        <fullName evidence="2 12">Cell division ATP-binding protein FtsE</fullName>
    </recommendedName>
</protein>
<evidence type="ECO:0000256" key="1">
    <source>
        <dbReference type="ARBA" id="ARBA00005417"/>
    </source>
</evidence>
<dbReference type="InterPro" id="IPR003593">
    <property type="entry name" value="AAA+_ATPase"/>
</dbReference>
<dbReference type="GO" id="GO:0022857">
    <property type="term" value="F:transmembrane transporter activity"/>
    <property type="evidence" value="ECO:0007669"/>
    <property type="project" value="TreeGrafter"/>
</dbReference>
<dbReference type="AlphaFoldDB" id="A0A1G7SI53"/>
<dbReference type="InterPro" id="IPR005286">
    <property type="entry name" value="Cell_div_FtsE"/>
</dbReference>
<evidence type="ECO:0000256" key="3">
    <source>
        <dbReference type="ARBA" id="ARBA00022448"/>
    </source>
</evidence>
<dbReference type="SUPFAM" id="SSF52540">
    <property type="entry name" value="P-loop containing nucleoside triphosphate hydrolases"/>
    <property type="match status" value="1"/>
</dbReference>
<evidence type="ECO:0000313" key="15">
    <source>
        <dbReference type="Proteomes" id="UP000199708"/>
    </source>
</evidence>